<evidence type="ECO:0000313" key="3">
    <source>
        <dbReference type="EMBL" id="TVY77947.1"/>
    </source>
</evidence>
<gene>
    <name evidence="3" type="ORF">Focb16_v008034</name>
</gene>
<dbReference type="PANTHER" id="PTHR10039:SF5">
    <property type="entry name" value="NACHT DOMAIN-CONTAINING PROTEIN"/>
    <property type="match status" value="1"/>
</dbReference>
<dbReference type="Pfam" id="PF24883">
    <property type="entry name" value="NPHP3_N"/>
    <property type="match status" value="1"/>
</dbReference>
<dbReference type="Proteomes" id="UP000320707">
    <property type="component" value="Unassembled WGS sequence"/>
</dbReference>
<keyword evidence="1" id="KW-0677">Repeat</keyword>
<dbReference type="EMBL" id="SRMI01000002">
    <property type="protein sequence ID" value="TVY77947.1"/>
    <property type="molecule type" value="Genomic_DNA"/>
</dbReference>
<evidence type="ECO:0000313" key="4">
    <source>
        <dbReference type="Proteomes" id="UP000320707"/>
    </source>
</evidence>
<proteinExistence type="predicted"/>
<accession>A0A559LSR6</accession>
<organism evidence="3 4">
    <name type="scientific">Fusarium oxysporum f. sp. cubense</name>
    <dbReference type="NCBI Taxonomy" id="61366"/>
    <lineage>
        <taxon>Eukaryota</taxon>
        <taxon>Fungi</taxon>
        <taxon>Dikarya</taxon>
        <taxon>Ascomycota</taxon>
        <taxon>Pezizomycotina</taxon>
        <taxon>Sordariomycetes</taxon>
        <taxon>Hypocreomycetidae</taxon>
        <taxon>Hypocreales</taxon>
        <taxon>Nectriaceae</taxon>
        <taxon>Fusarium</taxon>
        <taxon>Fusarium oxysporum species complex</taxon>
    </lineage>
</organism>
<sequence>MAREGLIEDPFPETFQWLLEDEHPDSNQALRFKKWLESSANKTPFWIGGNPASGKSTLIKSICTNAVIQEHLRRWSGDLRLLTCKVYLWNPGSIGQKSQSGLLRIMLYQLLFEKPDLCPLVASKQYKYFQLAGMDAPGPPEWTIEELWDSVR</sequence>
<dbReference type="InterPro" id="IPR056884">
    <property type="entry name" value="NPHP3-like_N"/>
</dbReference>
<dbReference type="AlphaFoldDB" id="A0A559LSR6"/>
<protein>
    <recommendedName>
        <fullName evidence="2">Nephrocystin 3-like N-terminal domain-containing protein</fullName>
    </recommendedName>
</protein>
<evidence type="ECO:0000259" key="2">
    <source>
        <dbReference type="Pfam" id="PF24883"/>
    </source>
</evidence>
<comment type="caution">
    <text evidence="3">The sequence shown here is derived from an EMBL/GenBank/DDBJ whole genome shotgun (WGS) entry which is preliminary data.</text>
</comment>
<feature type="domain" description="Nephrocystin 3-like N-terminal" evidence="2">
    <location>
        <begin position="14"/>
        <end position="134"/>
    </location>
</feature>
<name>A0A559LSR6_FUSOC</name>
<reference evidence="3 4" key="1">
    <citation type="journal article" date="2019" name="Microbiol. Resour. Announc.">
        <title>High-quality draft genome sequence of Fusarium oxysporum f. sp. cubense strain 160527, a causal agent of Panama disease.</title>
        <authorList>
            <person name="Asai S."/>
            <person name="Ayukawa Y."/>
            <person name="Gan P."/>
            <person name="Masuda S."/>
            <person name="Komatsu K."/>
            <person name="Shirasu K."/>
            <person name="Arie T."/>
        </authorList>
    </citation>
    <scope>NUCLEOTIDE SEQUENCE [LARGE SCALE GENOMIC DNA]</scope>
    <source>
        <strain evidence="3 4">160527</strain>
    </source>
</reference>
<evidence type="ECO:0000256" key="1">
    <source>
        <dbReference type="ARBA" id="ARBA00022737"/>
    </source>
</evidence>
<dbReference type="PANTHER" id="PTHR10039">
    <property type="entry name" value="AMELOGENIN"/>
    <property type="match status" value="1"/>
</dbReference>